<keyword evidence="3 6" id="KW-0812">Transmembrane</keyword>
<feature type="transmembrane region" description="Helical" evidence="6">
    <location>
        <begin position="149"/>
        <end position="172"/>
    </location>
</feature>
<accession>A0ABY8ECH9</accession>
<dbReference type="RefSeq" id="WP_277732607.1">
    <property type="nucleotide sequence ID" value="NZ_CP120733.1"/>
</dbReference>
<feature type="transmembrane region" description="Helical" evidence="6">
    <location>
        <begin position="51"/>
        <end position="75"/>
    </location>
</feature>
<evidence type="ECO:0000313" key="8">
    <source>
        <dbReference type="EMBL" id="WFD10640.1"/>
    </source>
</evidence>
<dbReference type="InterPro" id="IPR019264">
    <property type="entry name" value="DUF2179"/>
</dbReference>
<feature type="transmembrane region" description="Helical" evidence="6">
    <location>
        <begin position="111"/>
        <end position="129"/>
    </location>
</feature>
<dbReference type="Gene3D" id="3.30.70.120">
    <property type="match status" value="1"/>
</dbReference>
<feature type="transmembrane region" description="Helical" evidence="6">
    <location>
        <begin position="178"/>
        <end position="197"/>
    </location>
</feature>
<evidence type="ECO:0000256" key="2">
    <source>
        <dbReference type="ARBA" id="ARBA00022475"/>
    </source>
</evidence>
<evidence type="ECO:0000256" key="3">
    <source>
        <dbReference type="ARBA" id="ARBA00022692"/>
    </source>
</evidence>
<reference evidence="8 9" key="1">
    <citation type="submission" date="2023-03" db="EMBL/GenBank/DDBJ databases">
        <title>Complete genome sequence of Tepidibacter sp. SWIR-1, isolated from a deep-sea hydrothermal vent.</title>
        <authorList>
            <person name="Li X."/>
        </authorList>
    </citation>
    <scope>NUCLEOTIDE SEQUENCE [LARGE SCALE GENOMIC DNA]</scope>
    <source>
        <strain evidence="8 9">SWIR-1</strain>
    </source>
</reference>
<comment type="subcellular location">
    <subcellularLocation>
        <location evidence="1">Cell membrane</location>
        <topology evidence="1">Multi-pass membrane protein</topology>
    </subcellularLocation>
</comment>
<evidence type="ECO:0000256" key="1">
    <source>
        <dbReference type="ARBA" id="ARBA00004651"/>
    </source>
</evidence>
<evidence type="ECO:0000313" key="9">
    <source>
        <dbReference type="Proteomes" id="UP001222800"/>
    </source>
</evidence>
<keyword evidence="2" id="KW-1003">Cell membrane</keyword>
<evidence type="ECO:0000256" key="5">
    <source>
        <dbReference type="ARBA" id="ARBA00023136"/>
    </source>
</evidence>
<name>A0ABY8ECH9_9FIRM</name>
<feature type="domain" description="DUF2179" evidence="7">
    <location>
        <begin position="226"/>
        <end position="280"/>
    </location>
</feature>
<evidence type="ECO:0000259" key="7">
    <source>
        <dbReference type="Pfam" id="PF10035"/>
    </source>
</evidence>
<protein>
    <submittedName>
        <fullName evidence="8">YitT family protein</fullName>
    </submittedName>
</protein>
<feature type="transmembrane region" description="Helical" evidence="6">
    <location>
        <begin position="12"/>
        <end position="31"/>
    </location>
</feature>
<dbReference type="Pfam" id="PF02588">
    <property type="entry name" value="YitT_membrane"/>
    <property type="match status" value="1"/>
</dbReference>
<dbReference type="CDD" id="cd16380">
    <property type="entry name" value="YitT_C"/>
    <property type="match status" value="1"/>
</dbReference>
<evidence type="ECO:0000256" key="6">
    <source>
        <dbReference type="SAM" id="Phobius"/>
    </source>
</evidence>
<dbReference type="Proteomes" id="UP001222800">
    <property type="component" value="Chromosome"/>
</dbReference>
<keyword evidence="4 6" id="KW-1133">Transmembrane helix</keyword>
<dbReference type="PIRSF" id="PIRSF006483">
    <property type="entry name" value="Membrane_protein_YitT"/>
    <property type="match status" value="1"/>
</dbReference>
<organism evidence="8 9">
    <name type="scientific">Tepidibacter hydrothermalis</name>
    <dbReference type="NCBI Taxonomy" id="3036126"/>
    <lineage>
        <taxon>Bacteria</taxon>
        <taxon>Bacillati</taxon>
        <taxon>Bacillota</taxon>
        <taxon>Clostridia</taxon>
        <taxon>Peptostreptococcales</taxon>
        <taxon>Peptostreptococcaceae</taxon>
        <taxon>Tepidibacter</taxon>
    </lineage>
</organism>
<gene>
    <name evidence="8" type="ORF">P4S50_00780</name>
</gene>
<dbReference type="PANTHER" id="PTHR33545:SF9">
    <property type="entry name" value="UPF0750 MEMBRANE PROTEIN YITE"/>
    <property type="match status" value="1"/>
</dbReference>
<evidence type="ECO:0000256" key="4">
    <source>
        <dbReference type="ARBA" id="ARBA00022989"/>
    </source>
</evidence>
<dbReference type="PANTHER" id="PTHR33545">
    <property type="entry name" value="UPF0750 MEMBRANE PROTEIN YITT-RELATED"/>
    <property type="match status" value="1"/>
</dbReference>
<sequence>MKKKHWSTILIEYILITVGCALMAVSIDLFLAPHTIAPGGVTGLAIVIKKITGISVSVTNLVINVPLFIAGVIVLGKAFGAKTGYATLALSFFIELVSKASQGYIPTNDMLLSTIYGGLITGVGIGLVFKSGGTTGGTDLAGAMLNKYFPNISIPKLMMCIDLCIVALAGFVNKNVETSLYSIIALYILVKMADFIIEGMGYSKAFFVISSKPDEISDEIMQNLGRGVTSLNGKGMYTKEEKNILWVVVDRTQEVKLKDIVKDVDENAFIMVANVHEVLGEGFKPMRS</sequence>
<keyword evidence="9" id="KW-1185">Reference proteome</keyword>
<dbReference type="InterPro" id="IPR015867">
    <property type="entry name" value="N-reg_PII/ATP_PRibTrfase_C"/>
</dbReference>
<dbReference type="Pfam" id="PF10035">
    <property type="entry name" value="DUF2179"/>
    <property type="match status" value="1"/>
</dbReference>
<dbReference type="InterPro" id="IPR003740">
    <property type="entry name" value="YitT"/>
</dbReference>
<dbReference type="EMBL" id="CP120733">
    <property type="protein sequence ID" value="WFD10640.1"/>
    <property type="molecule type" value="Genomic_DNA"/>
</dbReference>
<proteinExistence type="predicted"/>
<dbReference type="InterPro" id="IPR051461">
    <property type="entry name" value="UPF0750_membrane"/>
</dbReference>
<keyword evidence="5 6" id="KW-0472">Membrane</keyword>